<evidence type="ECO:0000256" key="3">
    <source>
        <dbReference type="ARBA" id="ARBA00023002"/>
    </source>
</evidence>
<protein>
    <submittedName>
        <fullName evidence="4">Uncharacterized protein</fullName>
    </submittedName>
</protein>
<keyword evidence="5" id="KW-1185">Reference proteome</keyword>
<sequence>MRKVLASKTPRVIMVSNGVHRIGHIRWSDHSFNNDKHYQRWLAYGQSWITNTLMSLAFTEKPSCRGLLAFPMCPGVCYTNLAAHGIDGQASSAADLTQMDNVYGNKWLWGMDELFIKALDQGAATHVFAAFDASIAEHNGAFVSDCHVADLDQEEVSSWATSKADAEKLWKLSEKLVGQGFEY</sequence>
<comment type="caution">
    <text evidence="4">The sequence shown here is derived from an EMBL/GenBank/DDBJ whole genome shotgun (WGS) entry which is preliminary data.</text>
</comment>
<dbReference type="AlphaFoldDB" id="A0A8H6AAE7"/>
<dbReference type="PANTHER" id="PTHR24320:SF283">
    <property type="entry name" value="RETINOL DEHYDROGENASE 11"/>
    <property type="match status" value="1"/>
</dbReference>
<dbReference type="SUPFAM" id="SSF51735">
    <property type="entry name" value="NAD(P)-binding Rossmann-fold domains"/>
    <property type="match status" value="1"/>
</dbReference>
<dbReference type="Gene3D" id="3.40.50.720">
    <property type="entry name" value="NAD(P)-binding Rossmann-like Domain"/>
    <property type="match status" value="1"/>
</dbReference>
<dbReference type="EMBL" id="SPNV01000050">
    <property type="protein sequence ID" value="KAF5863481.1"/>
    <property type="molecule type" value="Genomic_DNA"/>
</dbReference>
<dbReference type="PANTHER" id="PTHR24320">
    <property type="entry name" value="RETINOL DEHYDROGENASE"/>
    <property type="match status" value="1"/>
</dbReference>
<accession>A0A8H6AAE7</accession>
<gene>
    <name evidence="4" type="ORF">ETB97_009982</name>
</gene>
<organism evidence="4 5">
    <name type="scientific">Petromyces alliaceus</name>
    <name type="common">Aspergillus alliaceus</name>
    <dbReference type="NCBI Taxonomy" id="209559"/>
    <lineage>
        <taxon>Eukaryota</taxon>
        <taxon>Fungi</taxon>
        <taxon>Dikarya</taxon>
        <taxon>Ascomycota</taxon>
        <taxon>Pezizomycotina</taxon>
        <taxon>Eurotiomycetes</taxon>
        <taxon>Eurotiomycetidae</taxon>
        <taxon>Eurotiales</taxon>
        <taxon>Aspergillaceae</taxon>
        <taxon>Aspergillus</taxon>
        <taxon>Aspergillus subgen. Circumdati</taxon>
    </lineage>
</organism>
<keyword evidence="2" id="KW-0521">NADP</keyword>
<reference evidence="4 5" key="1">
    <citation type="submission" date="2019-04" db="EMBL/GenBank/DDBJ databases">
        <title>Aspergillus burnettii sp. nov., novel species from soil in southeast Queensland.</title>
        <authorList>
            <person name="Gilchrist C.L.M."/>
            <person name="Pitt J.I."/>
            <person name="Lange L."/>
            <person name="Lacey H.J."/>
            <person name="Vuong D."/>
            <person name="Midgley D.J."/>
            <person name="Greenfield P."/>
            <person name="Bradbury M."/>
            <person name="Lacey E."/>
            <person name="Busk P.K."/>
            <person name="Pilgaard B."/>
            <person name="Chooi Y.H."/>
            <person name="Piggott A.M."/>
        </authorList>
    </citation>
    <scope>NUCLEOTIDE SEQUENCE [LARGE SCALE GENOMIC DNA]</scope>
    <source>
        <strain evidence="4 5">FRR 5400</strain>
    </source>
</reference>
<dbReference type="GO" id="GO:0016491">
    <property type="term" value="F:oxidoreductase activity"/>
    <property type="evidence" value="ECO:0007669"/>
    <property type="project" value="UniProtKB-KW"/>
</dbReference>
<evidence type="ECO:0000256" key="2">
    <source>
        <dbReference type="ARBA" id="ARBA00022857"/>
    </source>
</evidence>
<proteinExistence type="inferred from homology"/>
<dbReference type="Proteomes" id="UP000541154">
    <property type="component" value="Unassembled WGS sequence"/>
</dbReference>
<name>A0A8H6AAE7_PETAA</name>
<evidence type="ECO:0000313" key="4">
    <source>
        <dbReference type="EMBL" id="KAF5863481.1"/>
    </source>
</evidence>
<dbReference type="InterPro" id="IPR036291">
    <property type="entry name" value="NAD(P)-bd_dom_sf"/>
</dbReference>
<comment type="similarity">
    <text evidence="1">Belongs to the short-chain dehydrogenases/reductases (SDR) family.</text>
</comment>
<evidence type="ECO:0000256" key="1">
    <source>
        <dbReference type="ARBA" id="ARBA00006484"/>
    </source>
</evidence>
<keyword evidence="3" id="KW-0560">Oxidoreductase</keyword>
<evidence type="ECO:0000313" key="5">
    <source>
        <dbReference type="Proteomes" id="UP000541154"/>
    </source>
</evidence>